<dbReference type="EMBL" id="UINC01006222">
    <property type="protein sequence ID" value="SVA26232.1"/>
    <property type="molecule type" value="Genomic_DNA"/>
</dbReference>
<accession>A0A381UDD6</accession>
<dbReference type="PANTHER" id="PTHR43135">
    <property type="entry name" value="ALPHA-D-RIBOSE 1-METHYLPHOSPHONATE 5-TRIPHOSPHATE DIPHOSPHATASE"/>
    <property type="match status" value="1"/>
</dbReference>
<dbReference type="InterPro" id="IPR011059">
    <property type="entry name" value="Metal-dep_hydrolase_composite"/>
</dbReference>
<evidence type="ECO:0000259" key="1">
    <source>
        <dbReference type="Pfam" id="PF01979"/>
    </source>
</evidence>
<dbReference type="Gene3D" id="2.30.40.10">
    <property type="entry name" value="Urease, subunit C, domain 1"/>
    <property type="match status" value="1"/>
</dbReference>
<dbReference type="InterPro" id="IPR051781">
    <property type="entry name" value="Metallo-dep_Hydrolase"/>
</dbReference>
<dbReference type="CDD" id="cd01299">
    <property type="entry name" value="Met_dep_hydrolase_A"/>
    <property type="match status" value="1"/>
</dbReference>
<dbReference type="AlphaFoldDB" id="A0A381UDD6"/>
<dbReference type="SUPFAM" id="SSF51338">
    <property type="entry name" value="Composite domain of metallo-dependent hydrolases"/>
    <property type="match status" value="1"/>
</dbReference>
<dbReference type="Pfam" id="PF01979">
    <property type="entry name" value="Amidohydro_1"/>
    <property type="match status" value="1"/>
</dbReference>
<dbReference type="PANTHER" id="PTHR43135:SF3">
    <property type="entry name" value="ALPHA-D-RIBOSE 1-METHYLPHOSPHONATE 5-TRIPHOSPHATE DIPHOSPHATASE"/>
    <property type="match status" value="1"/>
</dbReference>
<sequence>MNRFLISFVSIYLLVFVSSLNGQEALSRIHCGKMLDVKNGLVRNNVMIGIDQGSGKIKSLEFNHSKTDYDDIDTLNLSNYFCLPGLIDMHTHISEDHYRPLVDYLTMTQQEQIAIGRGLVKKTLLAGFTSVRDLGVYIAWTDKLLRDEINSGLTDGPRMQISGFYLTIPGGGGDIDVPGYTGNVPAHIRQGVTQGVENFRNRAEAAVEGGADLLKMIASGAVLAFGSLPGSPEMTPDEIAAVVAVGHKAGIKVTAHAHGAQSVKEAILAGVDSIEHASLIDDEGIQLAKEHNVALSMDIYNGDYINIAGKEENWPEEFLRKNRETAEEQRNGFTKAHRAGVRIVYGTDAGVYPHGDNAKQFSYMVRQGMTSIEAIQAATIHAADVMGWGNQVGQINPGFFADIIALRDNPISNIQALENIDVVIKGGQLYKLDGKTF</sequence>
<evidence type="ECO:0000313" key="2">
    <source>
        <dbReference type="EMBL" id="SVA26232.1"/>
    </source>
</evidence>
<reference evidence="2" key="1">
    <citation type="submission" date="2018-05" db="EMBL/GenBank/DDBJ databases">
        <authorList>
            <person name="Lanie J.A."/>
            <person name="Ng W.-L."/>
            <person name="Kazmierczak K.M."/>
            <person name="Andrzejewski T.M."/>
            <person name="Davidsen T.M."/>
            <person name="Wayne K.J."/>
            <person name="Tettelin H."/>
            <person name="Glass J.I."/>
            <person name="Rusch D."/>
            <person name="Podicherti R."/>
            <person name="Tsui H.-C.T."/>
            <person name="Winkler M.E."/>
        </authorList>
    </citation>
    <scope>NUCLEOTIDE SEQUENCE</scope>
</reference>
<dbReference type="GO" id="GO:0016810">
    <property type="term" value="F:hydrolase activity, acting on carbon-nitrogen (but not peptide) bonds"/>
    <property type="evidence" value="ECO:0007669"/>
    <property type="project" value="InterPro"/>
</dbReference>
<proteinExistence type="predicted"/>
<feature type="domain" description="Amidohydrolase-related" evidence="1">
    <location>
        <begin position="82"/>
        <end position="428"/>
    </location>
</feature>
<dbReference type="Gene3D" id="3.20.20.140">
    <property type="entry name" value="Metal-dependent hydrolases"/>
    <property type="match status" value="1"/>
</dbReference>
<dbReference type="InterPro" id="IPR006680">
    <property type="entry name" value="Amidohydro-rel"/>
</dbReference>
<organism evidence="2">
    <name type="scientific">marine metagenome</name>
    <dbReference type="NCBI Taxonomy" id="408172"/>
    <lineage>
        <taxon>unclassified sequences</taxon>
        <taxon>metagenomes</taxon>
        <taxon>ecological metagenomes</taxon>
    </lineage>
</organism>
<dbReference type="InterPro" id="IPR057744">
    <property type="entry name" value="OTAase-like"/>
</dbReference>
<gene>
    <name evidence="2" type="ORF">METZ01_LOCUS79086</name>
</gene>
<dbReference type="SUPFAM" id="SSF51556">
    <property type="entry name" value="Metallo-dependent hydrolases"/>
    <property type="match status" value="1"/>
</dbReference>
<dbReference type="InterPro" id="IPR032466">
    <property type="entry name" value="Metal_Hydrolase"/>
</dbReference>
<protein>
    <recommendedName>
        <fullName evidence="1">Amidohydrolase-related domain-containing protein</fullName>
    </recommendedName>
</protein>
<name>A0A381UDD6_9ZZZZ</name>